<protein>
    <submittedName>
        <fullName evidence="3">Uncharacterized protein</fullName>
    </submittedName>
</protein>
<feature type="region of interest" description="Disordered" evidence="2">
    <location>
        <begin position="449"/>
        <end position="470"/>
    </location>
</feature>
<sequence length="470" mass="51791">MDDEETLTMKLLAKLEDLSSENSRLRSVEAVLENKVVDQTRALEQAEEDLRESRVGMGMGMGEGDEGVAAGADGGVGNYAVESTPILLERTVPMGGGSAVGMMLGVTPSTVPATTPETPLSNSNSNRVGGEGDRDGLVAASGPHQKPWESGGIRNQIMEFGDRLEDLERENEDLKGLNAELMKAAEAKVARSERGTEQLAGVTGGLGLELDRASRAEQRVTEVQNDMRILLAHQRTLMSTFEQKVFALGKSERNLETFRAVHAAELNRMAVKVEELMEALVQARSGIDEEKAKRFKVIEELEWYKKREDTLQRDVSRKNDAIKAMRLHASKIGEQYKRSISDRRAEGDRWVLELAELKAEVAEERSARIVREGKDEERAEMKKTIDYLLGVVEKQQEMLTGEVAGSFVGVGAGVGWNGKGHSETEIEIERNREDEEIAGINEEATSALPHVQTKSEPAKYASRRFSTLPI</sequence>
<dbReference type="Proteomes" id="UP001165160">
    <property type="component" value="Unassembled WGS sequence"/>
</dbReference>
<dbReference type="EMBL" id="BRXX01000025">
    <property type="protein sequence ID" value="GMH83369.1"/>
    <property type="molecule type" value="Genomic_DNA"/>
</dbReference>
<keyword evidence="4" id="KW-1185">Reference proteome</keyword>
<organism evidence="3 4">
    <name type="scientific">Triparma verrucosa</name>
    <dbReference type="NCBI Taxonomy" id="1606542"/>
    <lineage>
        <taxon>Eukaryota</taxon>
        <taxon>Sar</taxon>
        <taxon>Stramenopiles</taxon>
        <taxon>Ochrophyta</taxon>
        <taxon>Bolidophyceae</taxon>
        <taxon>Parmales</taxon>
        <taxon>Triparmaceae</taxon>
        <taxon>Triparma</taxon>
    </lineage>
</organism>
<gene>
    <name evidence="3" type="ORF">TrVE_jg6493</name>
</gene>
<feature type="compositionally biased region" description="Polar residues" evidence="2">
    <location>
        <begin position="109"/>
        <end position="127"/>
    </location>
</feature>
<accession>A0A9W7B3L6</accession>
<name>A0A9W7B3L6_9STRA</name>
<evidence type="ECO:0000256" key="1">
    <source>
        <dbReference type="SAM" id="Coils"/>
    </source>
</evidence>
<proteinExistence type="predicted"/>
<evidence type="ECO:0000313" key="4">
    <source>
        <dbReference type="Proteomes" id="UP001165160"/>
    </source>
</evidence>
<keyword evidence="1" id="KW-0175">Coiled coil</keyword>
<feature type="coiled-coil region" evidence="1">
    <location>
        <begin position="157"/>
        <end position="187"/>
    </location>
</feature>
<feature type="region of interest" description="Disordered" evidence="2">
    <location>
        <begin position="109"/>
        <end position="135"/>
    </location>
</feature>
<reference evidence="4" key="1">
    <citation type="journal article" date="2023" name="Commun. Biol.">
        <title>Genome analysis of Parmales, the sister group of diatoms, reveals the evolutionary specialization of diatoms from phago-mixotrophs to photoautotrophs.</title>
        <authorList>
            <person name="Ban H."/>
            <person name="Sato S."/>
            <person name="Yoshikawa S."/>
            <person name="Yamada K."/>
            <person name="Nakamura Y."/>
            <person name="Ichinomiya M."/>
            <person name="Sato N."/>
            <person name="Blanc-Mathieu R."/>
            <person name="Endo H."/>
            <person name="Kuwata A."/>
            <person name="Ogata H."/>
        </authorList>
    </citation>
    <scope>NUCLEOTIDE SEQUENCE [LARGE SCALE GENOMIC DNA]</scope>
    <source>
        <strain evidence="4">NIES 3699</strain>
    </source>
</reference>
<feature type="coiled-coil region" evidence="1">
    <location>
        <begin position="263"/>
        <end position="293"/>
    </location>
</feature>
<evidence type="ECO:0000256" key="2">
    <source>
        <dbReference type="SAM" id="MobiDB-lite"/>
    </source>
</evidence>
<feature type="coiled-coil region" evidence="1">
    <location>
        <begin position="15"/>
        <end position="49"/>
    </location>
</feature>
<evidence type="ECO:0000313" key="3">
    <source>
        <dbReference type="EMBL" id="GMH83369.1"/>
    </source>
</evidence>
<dbReference type="AlphaFoldDB" id="A0A9W7B3L6"/>
<comment type="caution">
    <text evidence="3">The sequence shown here is derived from an EMBL/GenBank/DDBJ whole genome shotgun (WGS) entry which is preliminary data.</text>
</comment>